<accession>A0ABM7QFV0</accession>
<keyword evidence="1" id="KW-1133">Transmembrane helix</keyword>
<organism evidence="2 3">
    <name type="scientific">Lysobacter helvus</name>
    <dbReference type="NCBI Taxonomy" id="2675059"/>
    <lineage>
        <taxon>Bacteria</taxon>
        <taxon>Pseudomonadati</taxon>
        <taxon>Pseudomonadota</taxon>
        <taxon>Gammaproteobacteria</taxon>
        <taxon>Lysobacterales</taxon>
        <taxon>Lysobacteraceae</taxon>
        <taxon>Lysobacter</taxon>
    </lineage>
</organism>
<dbReference type="Proteomes" id="UP000680514">
    <property type="component" value="Chromosome"/>
</dbReference>
<dbReference type="EMBL" id="AP024546">
    <property type="protein sequence ID" value="BCT96562.1"/>
    <property type="molecule type" value="Genomic_DNA"/>
</dbReference>
<dbReference type="RefSeq" id="WP_213434330.1">
    <property type="nucleotide sequence ID" value="NZ_AP024546.1"/>
</dbReference>
<proteinExistence type="predicted"/>
<evidence type="ECO:0000256" key="1">
    <source>
        <dbReference type="SAM" id="Phobius"/>
    </source>
</evidence>
<feature type="transmembrane region" description="Helical" evidence="1">
    <location>
        <begin position="12"/>
        <end position="32"/>
    </location>
</feature>
<keyword evidence="1" id="KW-0812">Transmembrane</keyword>
<feature type="transmembrane region" description="Helical" evidence="1">
    <location>
        <begin position="64"/>
        <end position="81"/>
    </location>
</feature>
<evidence type="ECO:0000313" key="2">
    <source>
        <dbReference type="EMBL" id="BCT96562.1"/>
    </source>
</evidence>
<protein>
    <recommendedName>
        <fullName evidence="4">Integron gene cassette protein</fullName>
    </recommendedName>
</protein>
<sequence>MREDKSGDRFDNGVIAVGCAIILVLALRDHGLAAMGRYAVYLACIVGDGLFLSAVLTKPRRPKRIVACSLLMIAANVAAAFMTYPHLAFVVGFWIPALAGYLSLLLIRARD</sequence>
<keyword evidence="3" id="KW-1185">Reference proteome</keyword>
<evidence type="ECO:0008006" key="4">
    <source>
        <dbReference type="Google" id="ProtNLM"/>
    </source>
</evidence>
<evidence type="ECO:0000313" key="3">
    <source>
        <dbReference type="Proteomes" id="UP000680514"/>
    </source>
</evidence>
<feature type="transmembrane region" description="Helical" evidence="1">
    <location>
        <begin position="38"/>
        <end position="57"/>
    </location>
</feature>
<reference evidence="2 3" key="1">
    <citation type="submission" date="2021-03" db="EMBL/GenBank/DDBJ databases">
        <title>Complete Genome Sequences of Two Lysobacter Strains Isolated from Sea Water (Lysobacter caseinilyticus) and Soil (Lysobacter helvus) in South Korea.</title>
        <authorList>
            <person name="Watanabe Y."/>
            <person name="Arakawa K."/>
        </authorList>
    </citation>
    <scope>NUCLEOTIDE SEQUENCE [LARGE SCALE GENOMIC DNA]</scope>
    <source>
        <strain evidence="2 3">D10</strain>
    </source>
</reference>
<name>A0ABM7QFV0_9GAMM</name>
<gene>
    <name evidence="2" type="ORF">LYSHEL_24330</name>
</gene>
<feature type="transmembrane region" description="Helical" evidence="1">
    <location>
        <begin position="87"/>
        <end position="107"/>
    </location>
</feature>
<keyword evidence="1" id="KW-0472">Membrane</keyword>